<dbReference type="AlphaFoldDB" id="A0A803N1M5"/>
<protein>
    <recommendedName>
        <fullName evidence="15">Transposase</fullName>
    </recommendedName>
</protein>
<feature type="domain" description="Myb/SANT-like" evidence="10">
    <location>
        <begin position="354"/>
        <end position="401"/>
    </location>
</feature>
<dbReference type="Gramene" id="AUR62038965-RA">
    <property type="protein sequence ID" value="AUR62038965-RA:cds"/>
    <property type="gene ID" value="AUR62038965"/>
</dbReference>
<keyword evidence="14" id="KW-1185">Reference proteome</keyword>
<evidence type="ECO:0000259" key="12">
    <source>
        <dbReference type="Pfam" id="PF26138"/>
    </source>
</evidence>
<dbReference type="InterPro" id="IPR027806">
    <property type="entry name" value="HARBI1_dom"/>
</dbReference>
<evidence type="ECO:0000259" key="10">
    <source>
        <dbReference type="Pfam" id="PF12776"/>
    </source>
</evidence>
<evidence type="ECO:0000256" key="8">
    <source>
        <dbReference type="SAM" id="MobiDB-lite"/>
    </source>
</evidence>
<evidence type="ECO:0000256" key="7">
    <source>
        <dbReference type="ARBA" id="ARBA00023242"/>
    </source>
</evidence>
<dbReference type="GO" id="GO:0004518">
    <property type="term" value="F:nuclease activity"/>
    <property type="evidence" value="ECO:0007669"/>
    <property type="project" value="UniProtKB-KW"/>
</dbReference>
<keyword evidence="6" id="KW-0378">Hydrolase</keyword>
<evidence type="ECO:0000256" key="9">
    <source>
        <dbReference type="SAM" id="Phobius"/>
    </source>
</evidence>
<dbReference type="GO" id="GO:0046872">
    <property type="term" value="F:metal ion binding"/>
    <property type="evidence" value="ECO:0007669"/>
    <property type="project" value="UniProtKB-KW"/>
</dbReference>
<keyword evidence="4" id="KW-0540">Nuclease</keyword>
<comment type="cofactor">
    <cofactor evidence="1">
        <name>a divalent metal cation</name>
        <dbReference type="ChEBI" id="CHEBI:60240"/>
    </cofactor>
</comment>
<reference evidence="13" key="1">
    <citation type="journal article" date="2017" name="Nature">
        <title>The genome of Chenopodium quinoa.</title>
        <authorList>
            <person name="Jarvis D.E."/>
            <person name="Ho Y.S."/>
            <person name="Lightfoot D.J."/>
            <person name="Schmoeckel S.M."/>
            <person name="Li B."/>
            <person name="Borm T.J.A."/>
            <person name="Ohyanagi H."/>
            <person name="Mineta K."/>
            <person name="Michell C.T."/>
            <person name="Saber N."/>
            <person name="Kharbatia N.M."/>
            <person name="Rupper R.R."/>
            <person name="Sharp A.R."/>
            <person name="Dally N."/>
            <person name="Boughton B.A."/>
            <person name="Woo Y.H."/>
            <person name="Gao G."/>
            <person name="Schijlen E.G.W.M."/>
            <person name="Guo X."/>
            <person name="Momin A.A."/>
            <person name="Negrao S."/>
            <person name="Al-Babili S."/>
            <person name="Gehring C."/>
            <person name="Roessner U."/>
            <person name="Jung C."/>
            <person name="Murphy K."/>
            <person name="Arold S.T."/>
            <person name="Gojobori T."/>
            <person name="van der Linden C.G."/>
            <person name="van Loo E.N."/>
            <person name="Jellen E.N."/>
            <person name="Maughan P.J."/>
            <person name="Tester M."/>
        </authorList>
    </citation>
    <scope>NUCLEOTIDE SEQUENCE [LARGE SCALE GENOMIC DNA]</scope>
    <source>
        <strain evidence="13">cv. PI 614886</strain>
    </source>
</reference>
<evidence type="ECO:0000313" key="13">
    <source>
        <dbReference type="EnsemblPlants" id="AUR62038965-RA:cds"/>
    </source>
</evidence>
<dbReference type="OMA" id="HYFPEND"/>
<dbReference type="PANTHER" id="PTHR22930">
    <property type="match status" value="1"/>
</dbReference>
<evidence type="ECO:0000256" key="2">
    <source>
        <dbReference type="ARBA" id="ARBA00004123"/>
    </source>
</evidence>
<comment type="subcellular location">
    <subcellularLocation>
        <location evidence="2">Nucleus</location>
    </subcellularLocation>
</comment>
<feature type="domain" description="DUF8040" evidence="12">
    <location>
        <begin position="64"/>
        <end position="114"/>
    </location>
</feature>
<dbReference type="Pfam" id="PF13359">
    <property type="entry name" value="DDE_Tnp_4"/>
    <property type="match status" value="1"/>
</dbReference>
<keyword evidence="9" id="KW-0472">Membrane</keyword>
<dbReference type="InterPro" id="IPR058353">
    <property type="entry name" value="DUF8040"/>
</dbReference>
<proteinExistence type="inferred from homology"/>
<evidence type="ECO:0000256" key="1">
    <source>
        <dbReference type="ARBA" id="ARBA00001968"/>
    </source>
</evidence>
<evidence type="ECO:0000256" key="6">
    <source>
        <dbReference type="ARBA" id="ARBA00022801"/>
    </source>
</evidence>
<keyword evidence="5" id="KW-0479">Metal-binding</keyword>
<dbReference type="InterPro" id="IPR024752">
    <property type="entry name" value="Myb/SANT-like_dom"/>
</dbReference>
<organism evidence="13 14">
    <name type="scientific">Chenopodium quinoa</name>
    <name type="common">Quinoa</name>
    <dbReference type="NCBI Taxonomy" id="63459"/>
    <lineage>
        <taxon>Eukaryota</taxon>
        <taxon>Viridiplantae</taxon>
        <taxon>Streptophyta</taxon>
        <taxon>Embryophyta</taxon>
        <taxon>Tracheophyta</taxon>
        <taxon>Spermatophyta</taxon>
        <taxon>Magnoliopsida</taxon>
        <taxon>eudicotyledons</taxon>
        <taxon>Gunneridae</taxon>
        <taxon>Pentapetalae</taxon>
        <taxon>Caryophyllales</taxon>
        <taxon>Chenopodiaceae</taxon>
        <taxon>Chenopodioideae</taxon>
        <taxon>Atripliceae</taxon>
        <taxon>Chenopodium</taxon>
    </lineage>
</organism>
<keyword evidence="9" id="KW-1133">Transmembrane helix</keyword>
<comment type="similarity">
    <text evidence="3">Belongs to the HARBI1 family.</text>
</comment>
<dbReference type="InterPro" id="IPR045249">
    <property type="entry name" value="HARBI1-like"/>
</dbReference>
<feature type="transmembrane region" description="Helical" evidence="9">
    <location>
        <begin position="20"/>
        <end position="38"/>
    </location>
</feature>
<dbReference type="EnsemblPlants" id="AUR62038965-RA">
    <property type="protein sequence ID" value="AUR62038965-RA:cds"/>
    <property type="gene ID" value="AUR62038965"/>
</dbReference>
<evidence type="ECO:0008006" key="15">
    <source>
        <dbReference type="Google" id="ProtNLM"/>
    </source>
</evidence>
<evidence type="ECO:0000313" key="14">
    <source>
        <dbReference type="Proteomes" id="UP000596660"/>
    </source>
</evidence>
<keyword evidence="7" id="KW-0539">Nucleus</keyword>
<keyword evidence="9" id="KW-0812">Transmembrane</keyword>
<reference evidence="13" key="2">
    <citation type="submission" date="2021-03" db="UniProtKB">
        <authorList>
            <consortium name="EnsemblPlants"/>
        </authorList>
    </citation>
    <scope>IDENTIFICATION</scope>
</reference>
<sequence length="614" mass="70188">MMSDQGVASQNSLQMTHEMKGMILSFVAAIIASVLSLVEEYRLRNKRPRIIRQPYVNRDSLREANINSILHCGDTHCLGQIRMRPAAFYSLCNILVERGLLRESVRMSVKEQLSAVKPPTTSIQPEIQNNPRFFPWFEDFIGAIDGTHVRASVPIEIQDRFRGRKGGTTQNVLAAVDFDAKFTYVLVGWEGSAHDSRVLNDALSRGFKIPEDAGFGSRKGLIPPYRRTCYHLKEFTNNPPENERELFNLRHSSIRMVVERAFGILKARFRVLDAEPFWSFKTQVDVVLACCVIHNFLRGVDPNDQITREVDLEMDSHDTRTLLTRREMREETNECINKRNAIALAMWTAYKSSCVSTSCTADHVENHMRTVKANWAIISKVRGNSGFGWNDTVKMLTASPNAITMFSRLFLIQPTRSVHYIAVRYSLACFIIISVISNCCNFVENKLFIENPSHEKYLNRKIDMYEEIAIVAGKDMARGDFSKSFADIELNNESGQRHPTSMAEDGTSKSDSATSSEPRQHRKRTRGEDDTCDLQQISNQLGEVVSALKKFSNNQLDVEKLYEEIMKMDDFEEAVRDAAFDHLVEREMLAKAFLTKSKPLRRVWIRNFINSLNR</sequence>
<name>A0A803N1M5_CHEQI</name>
<dbReference type="GO" id="GO:0005634">
    <property type="term" value="C:nucleus"/>
    <property type="evidence" value="ECO:0007669"/>
    <property type="project" value="UniProtKB-SubCell"/>
</dbReference>
<feature type="region of interest" description="Disordered" evidence="8">
    <location>
        <begin position="492"/>
        <end position="533"/>
    </location>
</feature>
<dbReference type="Pfam" id="PF12776">
    <property type="entry name" value="Myb_DNA-bind_3"/>
    <property type="match status" value="1"/>
</dbReference>
<evidence type="ECO:0000256" key="4">
    <source>
        <dbReference type="ARBA" id="ARBA00022722"/>
    </source>
</evidence>
<dbReference type="GO" id="GO:0016787">
    <property type="term" value="F:hydrolase activity"/>
    <property type="evidence" value="ECO:0007669"/>
    <property type="project" value="UniProtKB-KW"/>
</dbReference>
<dbReference type="PANTHER" id="PTHR22930:SF285">
    <property type="entry name" value="PROTEIN ALP1-LIKE"/>
    <property type="match status" value="1"/>
</dbReference>
<feature type="domain" description="DDE Tnp4" evidence="11">
    <location>
        <begin position="144"/>
        <end position="295"/>
    </location>
</feature>
<evidence type="ECO:0000259" key="11">
    <source>
        <dbReference type="Pfam" id="PF13359"/>
    </source>
</evidence>
<evidence type="ECO:0000256" key="3">
    <source>
        <dbReference type="ARBA" id="ARBA00006958"/>
    </source>
</evidence>
<accession>A0A803N1M5</accession>
<dbReference type="Pfam" id="PF26138">
    <property type="entry name" value="DUF8040"/>
    <property type="match status" value="1"/>
</dbReference>
<evidence type="ECO:0000256" key="5">
    <source>
        <dbReference type="ARBA" id="ARBA00022723"/>
    </source>
</evidence>
<dbReference type="Proteomes" id="UP000596660">
    <property type="component" value="Unplaced"/>
</dbReference>